<proteinExistence type="predicted"/>
<name>A0A9W6N2Z8_9HYPH</name>
<gene>
    <name evidence="1" type="ORF">GCM10008171_08060</name>
</gene>
<evidence type="ECO:0000313" key="1">
    <source>
        <dbReference type="EMBL" id="GLK75552.1"/>
    </source>
</evidence>
<dbReference type="EMBL" id="BSFK01000005">
    <property type="protein sequence ID" value="GLK75552.1"/>
    <property type="molecule type" value="Genomic_DNA"/>
</dbReference>
<dbReference type="Gene3D" id="3.30.429.10">
    <property type="entry name" value="Macrophage Migration Inhibitory Factor"/>
    <property type="match status" value="1"/>
</dbReference>
<protein>
    <submittedName>
        <fullName evidence="1">Tautomerase family protein</fullName>
    </submittedName>
</protein>
<dbReference type="PANTHER" id="PTHR38460:SF1">
    <property type="entry name" value="TAUTOMERASE YOLI-RELATED"/>
    <property type="match status" value="1"/>
</dbReference>
<dbReference type="InterPro" id="IPR014347">
    <property type="entry name" value="Tautomerase/MIF_sf"/>
</dbReference>
<keyword evidence="2" id="KW-1185">Reference proteome</keyword>
<evidence type="ECO:0000313" key="2">
    <source>
        <dbReference type="Proteomes" id="UP001143364"/>
    </source>
</evidence>
<reference evidence="1" key="2">
    <citation type="submission" date="2023-01" db="EMBL/GenBank/DDBJ databases">
        <authorList>
            <person name="Sun Q."/>
            <person name="Evtushenko L."/>
        </authorList>
    </citation>
    <scope>NUCLEOTIDE SEQUENCE</scope>
    <source>
        <strain evidence="1">VKM B-2555</strain>
    </source>
</reference>
<dbReference type="RefSeq" id="WP_271203496.1">
    <property type="nucleotide sequence ID" value="NZ_BSFK01000005.1"/>
</dbReference>
<accession>A0A9W6N2Z8</accession>
<comment type="caution">
    <text evidence="1">The sequence shown here is derived from an EMBL/GenBank/DDBJ whole genome shotgun (WGS) entry which is preliminary data.</text>
</comment>
<dbReference type="Pfam" id="PF14552">
    <property type="entry name" value="Tautomerase_2"/>
    <property type="match status" value="1"/>
</dbReference>
<dbReference type="Proteomes" id="UP001143364">
    <property type="component" value="Unassembled WGS sequence"/>
</dbReference>
<sequence length="126" mass="13895">MPLVRISLRAGRGDDHKTALAEGVYEALREAFGVPEKDKFVVVHEHGSSEFVYDPSYLGVERDDDLVIIQITANAGRTLDQKKALYRAIADRLAANPGVAPRNVLINLVEVQKENWSFGDGVAQYA</sequence>
<reference evidence="1" key="1">
    <citation type="journal article" date="2014" name="Int. J. Syst. Evol. Microbiol.">
        <title>Complete genome sequence of Corynebacterium casei LMG S-19264T (=DSM 44701T), isolated from a smear-ripened cheese.</title>
        <authorList>
            <consortium name="US DOE Joint Genome Institute (JGI-PGF)"/>
            <person name="Walter F."/>
            <person name="Albersmeier A."/>
            <person name="Kalinowski J."/>
            <person name="Ruckert C."/>
        </authorList>
    </citation>
    <scope>NUCLEOTIDE SEQUENCE</scope>
    <source>
        <strain evidence="1">VKM B-2555</strain>
    </source>
</reference>
<dbReference type="PANTHER" id="PTHR38460">
    <property type="entry name" value="TAUTOMERASE YOLI-RELATED"/>
    <property type="match status" value="1"/>
</dbReference>
<dbReference type="SUPFAM" id="SSF55331">
    <property type="entry name" value="Tautomerase/MIF"/>
    <property type="match status" value="1"/>
</dbReference>
<organism evidence="1 2">
    <name type="scientific">Methylopila jiangsuensis</name>
    <dbReference type="NCBI Taxonomy" id="586230"/>
    <lineage>
        <taxon>Bacteria</taxon>
        <taxon>Pseudomonadati</taxon>
        <taxon>Pseudomonadota</taxon>
        <taxon>Alphaproteobacteria</taxon>
        <taxon>Hyphomicrobiales</taxon>
        <taxon>Methylopilaceae</taxon>
        <taxon>Methylopila</taxon>
    </lineage>
</organism>
<dbReference type="AlphaFoldDB" id="A0A9W6N2Z8"/>
<dbReference type="InterPro" id="IPR037479">
    <property type="entry name" value="Tauto_MSAD"/>
</dbReference>